<dbReference type="RefSeq" id="WP_136997345.1">
    <property type="nucleotide sequence ID" value="NZ_SYUW01000013.1"/>
</dbReference>
<sequence>MAKPRVFVSSTYYDLKHIRADIERFVHDLGYDAVLNEKGHIAYGSSDRLQEYCFKEIGHCDILVSIIGGRYGSSSDSEYSVSNKELMTALEQGKQVYIFIDSAVSTEYKTYTANKDVSGINYQAVDNVKVYEFLEEVYALPKNNTIHDFGSAEDITAFLKEQLAGLFQRLLNDESKKREINLIQKLSETSETLNQLVEYLVNEKQDSQKAINAILTTNHPIYSEVQRQAKIPFRVFFETGDELATMLNTLGFHKLKKDDFDAKPNYSSWKFPDDPSKGIRISHQIFDMNDGSGNKLKLITPIEWKSEYVEVDDIIPF</sequence>
<evidence type="ECO:0000313" key="2">
    <source>
        <dbReference type="EMBL" id="TKF27516.1"/>
    </source>
</evidence>
<dbReference type="Pfam" id="PF13271">
    <property type="entry name" value="DUF4062"/>
    <property type="match status" value="1"/>
</dbReference>
<protein>
    <submittedName>
        <fullName evidence="2">DUF4062 domain-containing protein</fullName>
    </submittedName>
</protein>
<evidence type="ECO:0000259" key="1">
    <source>
        <dbReference type="Pfam" id="PF13271"/>
    </source>
</evidence>
<name>A0A4U1Z3J2_9VIBR</name>
<gene>
    <name evidence="2" type="ORF">FCV52_04680</name>
</gene>
<comment type="caution">
    <text evidence="2">The sequence shown here is derived from an EMBL/GenBank/DDBJ whole genome shotgun (WGS) entry which is preliminary data.</text>
</comment>
<organism evidence="2 3">
    <name type="scientific">Vibrio kanaloae</name>
    <dbReference type="NCBI Taxonomy" id="170673"/>
    <lineage>
        <taxon>Bacteria</taxon>
        <taxon>Pseudomonadati</taxon>
        <taxon>Pseudomonadota</taxon>
        <taxon>Gammaproteobacteria</taxon>
        <taxon>Vibrionales</taxon>
        <taxon>Vibrionaceae</taxon>
        <taxon>Vibrio</taxon>
    </lineage>
</organism>
<dbReference type="Proteomes" id="UP000305234">
    <property type="component" value="Unassembled WGS sequence"/>
</dbReference>
<accession>A0A4U1Z3J2</accession>
<dbReference type="AlphaFoldDB" id="A0A4U1Z3J2"/>
<proteinExistence type="predicted"/>
<reference evidence="2 3" key="1">
    <citation type="submission" date="2019-04" db="EMBL/GenBank/DDBJ databases">
        <title>A reverse ecology approach based on a biological definition of microbial populations.</title>
        <authorList>
            <person name="Arevalo P."/>
            <person name="Vaninsberghe D."/>
            <person name="Elsherbini J."/>
            <person name="Gore J."/>
            <person name="Polz M."/>
        </authorList>
    </citation>
    <scope>NUCLEOTIDE SEQUENCE [LARGE SCALE GENOMIC DNA]</scope>
    <source>
        <strain evidence="2 3">10N.261.46.E4</strain>
    </source>
</reference>
<dbReference type="EMBL" id="SYUW01000013">
    <property type="protein sequence ID" value="TKF27516.1"/>
    <property type="molecule type" value="Genomic_DNA"/>
</dbReference>
<dbReference type="InterPro" id="IPR025139">
    <property type="entry name" value="DUF4062"/>
</dbReference>
<feature type="domain" description="DUF4062" evidence="1">
    <location>
        <begin position="5"/>
        <end position="89"/>
    </location>
</feature>
<evidence type="ECO:0000313" key="3">
    <source>
        <dbReference type="Proteomes" id="UP000305234"/>
    </source>
</evidence>